<evidence type="ECO:0000256" key="1">
    <source>
        <dbReference type="SAM" id="MobiDB-lite"/>
    </source>
</evidence>
<gene>
    <name evidence="2" type="ORF">HUJ06_018608</name>
</gene>
<proteinExistence type="predicted"/>
<evidence type="ECO:0000313" key="3">
    <source>
        <dbReference type="Proteomes" id="UP000607653"/>
    </source>
</evidence>
<feature type="compositionally biased region" description="Polar residues" evidence="1">
    <location>
        <begin position="22"/>
        <end position="31"/>
    </location>
</feature>
<organism evidence="2 3">
    <name type="scientific">Nelumbo nucifera</name>
    <name type="common">Sacred lotus</name>
    <dbReference type="NCBI Taxonomy" id="4432"/>
    <lineage>
        <taxon>Eukaryota</taxon>
        <taxon>Viridiplantae</taxon>
        <taxon>Streptophyta</taxon>
        <taxon>Embryophyta</taxon>
        <taxon>Tracheophyta</taxon>
        <taxon>Spermatophyta</taxon>
        <taxon>Magnoliopsida</taxon>
        <taxon>Proteales</taxon>
        <taxon>Nelumbonaceae</taxon>
        <taxon>Nelumbo</taxon>
    </lineage>
</organism>
<sequence>MSLLDSRSQSSPTTSSLASVGFQPTKTSRFSSRPPGLSSDIRSTSSAEGKLQQIQKKE</sequence>
<dbReference type="EMBL" id="DUZY01000008">
    <property type="protein sequence ID" value="DAD48671.1"/>
    <property type="molecule type" value="Genomic_DNA"/>
</dbReference>
<keyword evidence="3" id="KW-1185">Reference proteome</keyword>
<accession>A0A822ZYR7</accession>
<evidence type="ECO:0000313" key="2">
    <source>
        <dbReference type="EMBL" id="DAD48671.1"/>
    </source>
</evidence>
<reference evidence="2 3" key="1">
    <citation type="journal article" date="2020" name="Mol. Biol. Evol.">
        <title>Distinct Expression and Methylation Patterns for Genes with Different Fates following a Single Whole-Genome Duplication in Flowering Plants.</title>
        <authorList>
            <person name="Shi T."/>
            <person name="Rahmani R.S."/>
            <person name="Gugger P.F."/>
            <person name="Wang M."/>
            <person name="Li H."/>
            <person name="Zhang Y."/>
            <person name="Li Z."/>
            <person name="Wang Q."/>
            <person name="Van de Peer Y."/>
            <person name="Marchal K."/>
            <person name="Chen J."/>
        </authorList>
    </citation>
    <scope>NUCLEOTIDE SEQUENCE [LARGE SCALE GENOMIC DNA]</scope>
    <source>
        <tissue evidence="2">Leaf</tissue>
    </source>
</reference>
<dbReference type="AlphaFoldDB" id="A0A822ZYR7"/>
<protein>
    <submittedName>
        <fullName evidence="2">Uncharacterized protein</fullName>
    </submittedName>
</protein>
<feature type="region of interest" description="Disordered" evidence="1">
    <location>
        <begin position="1"/>
        <end position="58"/>
    </location>
</feature>
<name>A0A822ZYR7_NELNU</name>
<comment type="caution">
    <text evidence="2">The sequence shown here is derived from an EMBL/GenBank/DDBJ whole genome shotgun (WGS) entry which is preliminary data.</text>
</comment>
<dbReference type="Proteomes" id="UP000607653">
    <property type="component" value="Unassembled WGS sequence"/>
</dbReference>
<feature type="compositionally biased region" description="Low complexity" evidence="1">
    <location>
        <begin position="1"/>
        <end position="19"/>
    </location>
</feature>